<dbReference type="EMBL" id="AMCI01000827">
    <property type="protein sequence ID" value="EJX07653.1"/>
    <property type="molecule type" value="Genomic_DNA"/>
</dbReference>
<proteinExistence type="predicted"/>
<reference evidence="1" key="1">
    <citation type="journal article" date="2012" name="PLoS ONE">
        <title>Gene sets for utilization of primary and secondary nutrition supplies in the distal gut of endangered iberian lynx.</title>
        <authorList>
            <person name="Alcaide M."/>
            <person name="Messina E."/>
            <person name="Richter M."/>
            <person name="Bargiela R."/>
            <person name="Peplies J."/>
            <person name="Huws S.A."/>
            <person name="Newbold C.J."/>
            <person name="Golyshin P.N."/>
            <person name="Simon M.A."/>
            <person name="Lopez G."/>
            <person name="Yakimov M.M."/>
            <person name="Ferrer M."/>
        </authorList>
    </citation>
    <scope>NUCLEOTIDE SEQUENCE</scope>
</reference>
<evidence type="ECO:0000313" key="1">
    <source>
        <dbReference type="EMBL" id="EJX07653.1"/>
    </source>
</evidence>
<comment type="caution">
    <text evidence="1">The sequence shown here is derived from an EMBL/GenBank/DDBJ whole genome shotgun (WGS) entry which is preliminary data.</text>
</comment>
<protein>
    <submittedName>
        <fullName evidence="1">Uncharacterized protein</fullName>
    </submittedName>
</protein>
<organism evidence="1">
    <name type="scientific">gut metagenome</name>
    <dbReference type="NCBI Taxonomy" id="749906"/>
    <lineage>
        <taxon>unclassified sequences</taxon>
        <taxon>metagenomes</taxon>
        <taxon>organismal metagenomes</taxon>
    </lineage>
</organism>
<sequence length="98" mass="11527">MYPYIAITIFMYMKCGMRAIGTSRFNRNNLNFQLPTTRIKMGHCTLYMLFKPDFTTTICIKGFNRSFRQQIGSIMQRLLPKTSDKKAIRTGSEQTFFF</sequence>
<gene>
    <name evidence="1" type="ORF">EVA_04235</name>
</gene>
<dbReference type="AlphaFoldDB" id="J9GX72"/>
<name>J9GX72_9ZZZZ</name>
<accession>J9GX72</accession>